<gene>
    <name evidence="8" type="ORF">SSS_1204</name>
</gene>
<reference evidence="10" key="1">
    <citation type="journal article" date="2020" name="PLoS Negl. Trop. Dis.">
        <title>High-quality nuclear genome for Sarcoptes scabiei-A critical resource for a neglected parasite.</title>
        <authorList>
            <person name="Korhonen P.K."/>
            <person name="Gasser R.B."/>
            <person name="Ma G."/>
            <person name="Wang T."/>
            <person name="Stroehlein A.J."/>
            <person name="Young N.D."/>
            <person name="Ang C.S."/>
            <person name="Fernando D.D."/>
            <person name="Lu H.C."/>
            <person name="Taylor S."/>
            <person name="Reynolds S.L."/>
            <person name="Mofiz E."/>
            <person name="Najaraj S.H."/>
            <person name="Gowda H."/>
            <person name="Madugundu A."/>
            <person name="Renuse S."/>
            <person name="Holt D."/>
            <person name="Pandey A."/>
            <person name="Papenfuss A.T."/>
            <person name="Fischer K."/>
        </authorList>
    </citation>
    <scope>NUCLEOTIDE SEQUENCE [LARGE SCALE GENOMIC DNA]</scope>
</reference>
<organism evidence="8">
    <name type="scientific">Sarcoptes scabiei</name>
    <name type="common">Itch mite</name>
    <name type="synonym">Acarus scabiei</name>
    <dbReference type="NCBI Taxonomy" id="52283"/>
    <lineage>
        <taxon>Eukaryota</taxon>
        <taxon>Metazoa</taxon>
        <taxon>Ecdysozoa</taxon>
        <taxon>Arthropoda</taxon>
        <taxon>Chelicerata</taxon>
        <taxon>Arachnida</taxon>
        <taxon>Acari</taxon>
        <taxon>Acariformes</taxon>
        <taxon>Sarcoptiformes</taxon>
        <taxon>Astigmata</taxon>
        <taxon>Psoroptidia</taxon>
        <taxon>Sarcoptoidea</taxon>
        <taxon>Sarcoptidae</taxon>
        <taxon>Sarcoptinae</taxon>
        <taxon>Sarcoptes</taxon>
    </lineage>
</organism>
<keyword evidence="4" id="KW-0963">Cytoplasm</keyword>
<evidence type="ECO:0000313" key="9">
    <source>
        <dbReference type="EnsemblMetazoa" id="KAF7489804.1"/>
    </source>
</evidence>
<evidence type="ECO:0000313" key="8">
    <source>
        <dbReference type="EMBL" id="KAF7489804.1"/>
    </source>
</evidence>
<keyword evidence="5" id="KW-0472">Membrane</keyword>
<evidence type="ECO:0000256" key="3">
    <source>
        <dbReference type="ARBA" id="ARBA00022475"/>
    </source>
</evidence>
<dbReference type="Pfam" id="PF09790">
    <property type="entry name" value="Hyccin"/>
    <property type="match status" value="1"/>
</dbReference>
<dbReference type="Proteomes" id="UP000070412">
    <property type="component" value="Unassembled WGS sequence"/>
</dbReference>
<evidence type="ECO:0000256" key="7">
    <source>
        <dbReference type="SAM" id="MobiDB-lite"/>
    </source>
</evidence>
<evidence type="ECO:0000256" key="6">
    <source>
        <dbReference type="ARBA" id="ARBA00034482"/>
    </source>
</evidence>
<keyword evidence="10" id="KW-1185">Reference proteome</keyword>
<dbReference type="OrthoDB" id="18937at2759"/>
<dbReference type="GO" id="GO:0005886">
    <property type="term" value="C:plasma membrane"/>
    <property type="evidence" value="ECO:0007669"/>
    <property type="project" value="UniProtKB-SubCell"/>
</dbReference>
<comment type="similarity">
    <text evidence="6">Belongs to the Hyccin family.</text>
</comment>
<name>A0A834R2Q2_SARSC</name>
<dbReference type="GO" id="GO:0005829">
    <property type="term" value="C:cytosol"/>
    <property type="evidence" value="ECO:0007669"/>
    <property type="project" value="UniProtKB-SubCell"/>
</dbReference>
<feature type="region of interest" description="Disordered" evidence="7">
    <location>
        <begin position="408"/>
        <end position="431"/>
    </location>
</feature>
<protein>
    <submittedName>
        <fullName evidence="8">Hyccin</fullName>
    </submittedName>
</protein>
<dbReference type="EnsemblMetazoa" id="SSS_1204s_mrna">
    <property type="protein sequence ID" value="KAF7489804.1"/>
    <property type="gene ID" value="SSS_1204"/>
</dbReference>
<evidence type="ECO:0000256" key="1">
    <source>
        <dbReference type="ARBA" id="ARBA00004236"/>
    </source>
</evidence>
<accession>A0A834R2Q2</accession>
<dbReference type="GO" id="GO:0072659">
    <property type="term" value="P:protein localization to plasma membrane"/>
    <property type="evidence" value="ECO:0007669"/>
    <property type="project" value="TreeGrafter"/>
</dbReference>
<comment type="subcellular location">
    <subcellularLocation>
        <location evidence="1">Cell membrane</location>
    </subcellularLocation>
    <subcellularLocation>
        <location evidence="2">Cytoplasm</location>
        <location evidence="2">Cytosol</location>
    </subcellularLocation>
</comment>
<evidence type="ECO:0000256" key="4">
    <source>
        <dbReference type="ARBA" id="ARBA00022490"/>
    </source>
</evidence>
<proteinExistence type="inferred from homology"/>
<reference evidence="9" key="3">
    <citation type="submission" date="2022-06" db="UniProtKB">
        <authorList>
            <consortium name="EnsemblMetazoa"/>
        </authorList>
    </citation>
    <scope>IDENTIFICATION</scope>
</reference>
<evidence type="ECO:0000313" key="10">
    <source>
        <dbReference type="Proteomes" id="UP000070412"/>
    </source>
</evidence>
<dbReference type="EMBL" id="WVUK01000063">
    <property type="protein sequence ID" value="KAF7489804.1"/>
    <property type="molecule type" value="Genomic_DNA"/>
</dbReference>
<dbReference type="PANTHER" id="PTHR31220">
    <property type="entry name" value="HYCCIN RELATED"/>
    <property type="match status" value="1"/>
</dbReference>
<evidence type="ECO:0000256" key="2">
    <source>
        <dbReference type="ARBA" id="ARBA00004514"/>
    </source>
</evidence>
<dbReference type="AlphaFoldDB" id="A0A834R2Q2"/>
<dbReference type="InterPro" id="IPR018619">
    <property type="entry name" value="Hyccin"/>
</dbReference>
<reference evidence="8" key="2">
    <citation type="submission" date="2020-01" db="EMBL/GenBank/DDBJ databases">
        <authorList>
            <person name="Korhonen P.K.K."/>
            <person name="Guangxu M.G."/>
            <person name="Wang T.W."/>
            <person name="Stroehlein A.J.S."/>
            <person name="Young N.D."/>
            <person name="Ang C.-S.A."/>
            <person name="Fernando D.W.F."/>
            <person name="Lu H.L."/>
            <person name="Taylor S.T."/>
            <person name="Ehtesham M.E.M."/>
            <person name="Najaraj S.H.N."/>
            <person name="Harsha G.H.G."/>
            <person name="Madugundu A.M."/>
            <person name="Renuse S.R."/>
            <person name="Holt D.H."/>
            <person name="Pandey A.P."/>
            <person name="Papenfuss A.P."/>
            <person name="Gasser R.B.G."/>
            <person name="Fischer K.F."/>
        </authorList>
    </citation>
    <scope>NUCLEOTIDE SEQUENCE</scope>
    <source>
        <strain evidence="8">SSS_KF_BRIS2020</strain>
    </source>
</reference>
<evidence type="ECO:0000256" key="5">
    <source>
        <dbReference type="ARBA" id="ARBA00023136"/>
    </source>
</evidence>
<sequence length="624" mass="70860">MNSFDRIIKTTINNHKRILIEEFLSSTNEQIKAFQTDDLAIEAIFDCLENPERDIELFKSITKRLYEIYCTQDRQLQLIALIFIPTLIGVYLRYNHAHSNIHHNLCKKDSDCETKPEPLCSLAVLLLLVYNIEIIHQKTGDLKTIEVRLISLTKPSIYHEPSSHTSVQTSTVPTEQMLAKINNPNESKITIFGPYYEIEKLNIGNQQSVFTVLMKLYNQYIQETGFYSLQSLCRIYLSLLKQGEQEDIRKRIESILHSDCDEANSPIVPEMLPIKFCSEFLTELMKSVYFCYYNELEDIALELIEEISKRAVHKLYADVLLMVNAFKNTQAIIYHDRVNHLAKVKKTNQSQISLNATPPVSTVTSIASRKKAITNASFKTRKLPDDIPIVAASAPDTIPIVVDSQNSSKNHFKKTHPQHQIVNPSNKKDVRTNANFKNLDSINEESPTSSIQLPQEQSKNIIVKNQQSSKTSRKGVMNILREFKDKPKKSAKNNIVNETNGNPNESILLNQNLIATNKDELVPMNHLKNSSHLEQLDAEKINISVPLAQLELFDDEGEKNDDDFGEQNESINRINQQSGHLNCSSNTTAAALLNSSSNNSKSNSNSTIKIESNGKYQMKTLTNH</sequence>
<keyword evidence="3" id="KW-1003">Cell membrane</keyword>
<dbReference type="GO" id="GO:0046854">
    <property type="term" value="P:phosphatidylinositol phosphate biosynthetic process"/>
    <property type="evidence" value="ECO:0007669"/>
    <property type="project" value="TreeGrafter"/>
</dbReference>
<dbReference type="OMA" id="ITIFGPY"/>
<dbReference type="PANTHER" id="PTHR31220:SF1">
    <property type="entry name" value="GH21176P"/>
    <property type="match status" value="1"/>
</dbReference>